<evidence type="ECO:0000256" key="2">
    <source>
        <dbReference type="SAM" id="MobiDB-lite"/>
    </source>
</evidence>
<name>A0A2V1DU01_9PLEO</name>
<evidence type="ECO:0000313" key="4">
    <source>
        <dbReference type="EMBL" id="PVI00744.1"/>
    </source>
</evidence>
<keyword evidence="5" id="KW-1185">Reference proteome</keyword>
<keyword evidence="1" id="KW-0479">Metal-binding</keyword>
<feature type="compositionally biased region" description="Basic and acidic residues" evidence="2">
    <location>
        <begin position="336"/>
        <end position="362"/>
    </location>
</feature>
<proteinExistence type="predicted"/>
<keyword evidence="1" id="KW-0862">Zinc</keyword>
<dbReference type="GO" id="GO:0008270">
    <property type="term" value="F:zinc ion binding"/>
    <property type="evidence" value="ECO:0007669"/>
    <property type="project" value="UniProtKB-KW"/>
</dbReference>
<protein>
    <recommendedName>
        <fullName evidence="3">RING-type domain-containing protein</fullName>
    </recommendedName>
</protein>
<sequence>MGKFVEGKYLHYTTRQKTQMCFCENAKSHERWYPVVDESPELERAVLSWMKINGVDTCSKDDWLLSGEVGGPNWTGEPSKHAQGRGKTGEKREKKTKEGGGSHMTFKQWMVDSVDGGQARGASERRRKDKRGEEGEKPHVGERSDRRDRSEKGEKPEKGISFKQWMVDSVDGGQARREHERRNKNGRGERKEGIAIRDKVENKVEHRKSDKGLGSKKLTVGSMDGNQTKHESQKREKGKDINKEILCKRDEWRAALASIKGEKKAETGAKKHQTPVEAEGEAEYAHRGLCSKDDRKTRRYSFEYGETNPGSRSPYPLYARDTPNSRPSSLKGSAISHHEENGENDERQGSKVTAHHEHESKAANRKKTSPARSGKNLHSITEQIDDLEQTIGAPSFNPWQPSQTPPSEFSHDTQSPSHFPRSYSPTSPPSQRIFLVSGLTYPKRSEKPSPKKSCPGCHPSCAVQQKGHSIIQLKVCGHYVHQECVIDHFRSRDTDTGTCPECGVVLCKRSLSEKLDMDREAIFGVGGFTDMKRVLEVTVPMDDIDDKEETVLCASEEEVTVCLLRVLKAQVSQFLKLELETCIRSDKVGEVNWAGVVASTVNSFREKGFPLEKCRFILPDEAFFSFFVLAELVRKVNSSRMRGRRDGGLMSELIETIDRQDVDYLRESFRLAKTRLDGDMVAWKEQGKEEVECNICREMNRLDIFSTVDNTGNSYSLFLMPNILVTYKLLEDLAGRNATPLPPPTVDILSISHILSETSFLKNMIPLLNDTIRTFDITIASGKTIATSDADSSYEDAEQLVEKK</sequence>
<feature type="region of interest" description="Disordered" evidence="2">
    <location>
        <begin position="391"/>
        <end position="431"/>
    </location>
</feature>
<feature type="region of interest" description="Disordered" evidence="2">
    <location>
        <begin position="69"/>
        <end position="243"/>
    </location>
</feature>
<dbReference type="AlphaFoldDB" id="A0A2V1DU01"/>
<feature type="compositionally biased region" description="Polar residues" evidence="2">
    <location>
        <begin position="397"/>
        <end position="417"/>
    </location>
</feature>
<feature type="compositionally biased region" description="Basic and acidic residues" evidence="2">
    <location>
        <begin position="122"/>
        <end position="160"/>
    </location>
</feature>
<feature type="domain" description="RING-type" evidence="3">
    <location>
        <begin position="454"/>
        <end position="502"/>
    </location>
</feature>
<keyword evidence="1" id="KW-0863">Zinc-finger</keyword>
<feature type="compositionally biased region" description="Basic and acidic residues" evidence="2">
    <location>
        <begin position="227"/>
        <end position="243"/>
    </location>
</feature>
<gene>
    <name evidence="4" type="ORF">DM02DRAFT_628220</name>
</gene>
<feature type="compositionally biased region" description="Basic and acidic residues" evidence="2">
    <location>
        <begin position="87"/>
        <end position="100"/>
    </location>
</feature>
<dbReference type="PROSITE" id="PS50089">
    <property type="entry name" value="ZF_RING_2"/>
    <property type="match status" value="1"/>
</dbReference>
<dbReference type="STRING" id="97972.A0A2V1DU01"/>
<feature type="compositionally biased region" description="Basic and acidic residues" evidence="2">
    <location>
        <begin position="174"/>
        <end position="213"/>
    </location>
</feature>
<reference evidence="4 5" key="1">
    <citation type="journal article" date="2018" name="Sci. Rep.">
        <title>Comparative genomics provides insights into the lifestyle and reveals functional heterogeneity of dark septate endophytic fungi.</title>
        <authorList>
            <person name="Knapp D.G."/>
            <person name="Nemeth J.B."/>
            <person name="Barry K."/>
            <person name="Hainaut M."/>
            <person name="Henrissat B."/>
            <person name="Johnson J."/>
            <person name="Kuo A."/>
            <person name="Lim J.H.P."/>
            <person name="Lipzen A."/>
            <person name="Nolan M."/>
            <person name="Ohm R.A."/>
            <person name="Tamas L."/>
            <person name="Grigoriev I.V."/>
            <person name="Spatafora J.W."/>
            <person name="Nagy L.G."/>
            <person name="Kovacs G.M."/>
        </authorList>
    </citation>
    <scope>NUCLEOTIDE SEQUENCE [LARGE SCALE GENOMIC DNA]</scope>
    <source>
        <strain evidence="4 5">DSE2036</strain>
    </source>
</reference>
<organism evidence="4 5">
    <name type="scientific">Periconia macrospinosa</name>
    <dbReference type="NCBI Taxonomy" id="97972"/>
    <lineage>
        <taxon>Eukaryota</taxon>
        <taxon>Fungi</taxon>
        <taxon>Dikarya</taxon>
        <taxon>Ascomycota</taxon>
        <taxon>Pezizomycotina</taxon>
        <taxon>Dothideomycetes</taxon>
        <taxon>Pleosporomycetidae</taxon>
        <taxon>Pleosporales</taxon>
        <taxon>Massarineae</taxon>
        <taxon>Periconiaceae</taxon>
        <taxon>Periconia</taxon>
    </lineage>
</organism>
<evidence type="ECO:0000256" key="1">
    <source>
        <dbReference type="PROSITE-ProRule" id="PRU00175"/>
    </source>
</evidence>
<dbReference type="InterPro" id="IPR001841">
    <property type="entry name" value="Znf_RING"/>
</dbReference>
<dbReference type="SUPFAM" id="SSF57850">
    <property type="entry name" value="RING/U-box"/>
    <property type="match status" value="1"/>
</dbReference>
<feature type="compositionally biased region" description="Polar residues" evidence="2">
    <location>
        <begin position="322"/>
        <end position="331"/>
    </location>
</feature>
<feature type="compositionally biased region" description="Basic and acidic residues" evidence="2">
    <location>
        <begin position="260"/>
        <end position="269"/>
    </location>
</feature>
<accession>A0A2V1DU01</accession>
<evidence type="ECO:0000313" key="5">
    <source>
        <dbReference type="Proteomes" id="UP000244855"/>
    </source>
</evidence>
<evidence type="ECO:0000259" key="3">
    <source>
        <dbReference type="PROSITE" id="PS50089"/>
    </source>
</evidence>
<dbReference type="EMBL" id="KZ805368">
    <property type="protein sequence ID" value="PVI00744.1"/>
    <property type="molecule type" value="Genomic_DNA"/>
</dbReference>
<feature type="compositionally biased region" description="Basic and acidic residues" evidence="2">
    <location>
        <begin position="283"/>
        <end position="296"/>
    </location>
</feature>
<dbReference type="Proteomes" id="UP000244855">
    <property type="component" value="Unassembled WGS sequence"/>
</dbReference>
<feature type="region of interest" description="Disordered" evidence="2">
    <location>
        <begin position="259"/>
        <end position="376"/>
    </location>
</feature>
<dbReference type="OrthoDB" id="3800599at2759"/>